<name>A0A420YP13_9PEZI</name>
<organism evidence="3 4">
    <name type="scientific">Coniochaeta pulveracea</name>
    <dbReference type="NCBI Taxonomy" id="177199"/>
    <lineage>
        <taxon>Eukaryota</taxon>
        <taxon>Fungi</taxon>
        <taxon>Dikarya</taxon>
        <taxon>Ascomycota</taxon>
        <taxon>Pezizomycotina</taxon>
        <taxon>Sordariomycetes</taxon>
        <taxon>Sordariomycetidae</taxon>
        <taxon>Coniochaetales</taxon>
        <taxon>Coniochaetaceae</taxon>
        <taxon>Coniochaeta</taxon>
    </lineage>
</organism>
<dbReference type="STRING" id="177199.A0A420YP13"/>
<keyword evidence="4" id="KW-1185">Reference proteome</keyword>
<feature type="transmembrane region" description="Helical" evidence="2">
    <location>
        <begin position="43"/>
        <end position="62"/>
    </location>
</feature>
<feature type="region of interest" description="Disordered" evidence="1">
    <location>
        <begin position="180"/>
        <end position="202"/>
    </location>
</feature>
<evidence type="ECO:0000256" key="1">
    <source>
        <dbReference type="SAM" id="MobiDB-lite"/>
    </source>
</evidence>
<evidence type="ECO:0008006" key="5">
    <source>
        <dbReference type="Google" id="ProtNLM"/>
    </source>
</evidence>
<dbReference type="OrthoDB" id="3945378at2759"/>
<feature type="transmembrane region" description="Helical" evidence="2">
    <location>
        <begin position="68"/>
        <end position="88"/>
    </location>
</feature>
<reference evidence="3 4" key="1">
    <citation type="submission" date="2018-08" db="EMBL/GenBank/DDBJ databases">
        <title>Draft genome of the lignicolous fungus Coniochaeta pulveracea.</title>
        <authorList>
            <person name="Borstlap C.J."/>
            <person name="De Witt R.N."/>
            <person name="Botha A."/>
            <person name="Volschenk H."/>
        </authorList>
    </citation>
    <scope>NUCLEOTIDE SEQUENCE [LARGE SCALE GENOMIC DNA]</scope>
    <source>
        <strain evidence="3 4">CAB683</strain>
    </source>
</reference>
<feature type="transmembrane region" description="Helical" evidence="2">
    <location>
        <begin position="207"/>
        <end position="224"/>
    </location>
</feature>
<feature type="transmembrane region" description="Helical" evidence="2">
    <location>
        <begin position="100"/>
        <end position="119"/>
    </location>
</feature>
<feature type="transmembrane region" description="Helical" evidence="2">
    <location>
        <begin position="153"/>
        <end position="174"/>
    </location>
</feature>
<dbReference type="AlphaFoldDB" id="A0A420YP13"/>
<keyword evidence="2" id="KW-0472">Membrane</keyword>
<comment type="caution">
    <text evidence="3">The sequence shown here is derived from an EMBL/GenBank/DDBJ whole genome shotgun (WGS) entry which is preliminary data.</text>
</comment>
<protein>
    <recommendedName>
        <fullName evidence="5">Transmembrane protein</fullName>
    </recommendedName>
</protein>
<evidence type="ECO:0000313" key="3">
    <source>
        <dbReference type="EMBL" id="RKU49556.1"/>
    </source>
</evidence>
<dbReference type="EMBL" id="QVQW01000001">
    <property type="protein sequence ID" value="RKU49556.1"/>
    <property type="molecule type" value="Genomic_DNA"/>
</dbReference>
<gene>
    <name evidence="3" type="ORF">DL546_009232</name>
</gene>
<proteinExistence type="predicted"/>
<sequence length="289" mass="31947">MDRSSCSMDGNRDLYGRGIRLSFYLQWISTLLVTLFKQEEEQLMRVVNLILQLAVSAALLFLTVNNELYAFEAMIAFWLLFGALSSLTGDGFNPLKTLGGLARTMMYAALSGYGLWFWYKGGVDGLKATPCEEFLFYGKATTSNAGFRTFGKVVSILGLVVCGGLMVWTLAMGTRKARRALKERRESGSKSGKAEAPRRRGRPQTEASLLALSVFVIVFSIVSAEDLIRRNHVEDVNDLFDAGQLATVLADIWVSSHLRLFGQVACTHGLIFILKRGYQLMACTGALTH</sequence>
<accession>A0A420YP13</accession>
<evidence type="ECO:0000313" key="4">
    <source>
        <dbReference type="Proteomes" id="UP000275385"/>
    </source>
</evidence>
<feature type="compositionally biased region" description="Basic and acidic residues" evidence="1">
    <location>
        <begin position="183"/>
        <end position="198"/>
    </location>
</feature>
<keyword evidence="2" id="KW-0812">Transmembrane</keyword>
<dbReference type="Proteomes" id="UP000275385">
    <property type="component" value="Unassembled WGS sequence"/>
</dbReference>
<evidence type="ECO:0000256" key="2">
    <source>
        <dbReference type="SAM" id="Phobius"/>
    </source>
</evidence>
<keyword evidence="2" id="KW-1133">Transmembrane helix</keyword>